<dbReference type="EMBL" id="JRNH01000004">
    <property type="protein sequence ID" value="KGF21535.1"/>
    <property type="molecule type" value="Genomic_DNA"/>
</dbReference>
<feature type="transmembrane region" description="Helical" evidence="1">
    <location>
        <begin position="129"/>
        <end position="148"/>
    </location>
</feature>
<evidence type="ECO:0000256" key="1">
    <source>
        <dbReference type="SAM" id="Phobius"/>
    </source>
</evidence>
<sequence length="182" mass="19501">MNMRFDDLFEDMAHELQAGQWQEMRAEAGELARAEYARRGFLTEIAGAHVKVHASGHSFTGAVAAVGVGWFGVETATESWMFPDQGGAWVEVLMPNAGVRERDMKGSCRRTKAPWKSALRAIGRDRQSVRFILSDGVVGSGLIVAVGADFIRLQAQVGGTAARSLVLVPLVALVAVSAVSTS</sequence>
<evidence type="ECO:0000313" key="4">
    <source>
        <dbReference type="Proteomes" id="UP000053528"/>
    </source>
</evidence>
<organism evidence="3 4">
    <name type="scientific">Pseudoglutamicibacter albus DNF00011</name>
    <dbReference type="NCBI Taxonomy" id="1401063"/>
    <lineage>
        <taxon>Bacteria</taxon>
        <taxon>Bacillati</taxon>
        <taxon>Actinomycetota</taxon>
        <taxon>Actinomycetes</taxon>
        <taxon>Micrococcales</taxon>
        <taxon>Micrococcaceae</taxon>
        <taxon>Pseudoglutamicibacter</taxon>
    </lineage>
</organism>
<dbReference type="EMBL" id="JRNH01000004">
    <property type="protein sequence ID" value="KGF21282.1"/>
    <property type="molecule type" value="Genomic_DNA"/>
</dbReference>
<keyword evidence="1" id="KW-0812">Transmembrane</keyword>
<accession>A0A095YGI6</accession>
<gene>
    <name evidence="2" type="ORF">HMPREF2128_00750</name>
    <name evidence="3" type="ORF">HMPREF2128_02490</name>
</gene>
<reference evidence="3 4" key="1">
    <citation type="submission" date="2014-07" db="EMBL/GenBank/DDBJ databases">
        <authorList>
            <person name="McCorrison J."/>
            <person name="Sanka R."/>
            <person name="Torralba M."/>
            <person name="Gillis M."/>
            <person name="Haft D.H."/>
            <person name="Methe B."/>
            <person name="Sutton G."/>
            <person name="Nelson K.E."/>
        </authorList>
    </citation>
    <scope>NUCLEOTIDE SEQUENCE [LARGE SCALE GENOMIC DNA]</scope>
    <source>
        <strain evidence="3 4">DNF00011</strain>
    </source>
</reference>
<keyword evidence="1" id="KW-1133">Transmembrane helix</keyword>
<name>A0A095YGI6_9MICC</name>
<dbReference type="AlphaFoldDB" id="A0A095YGI6"/>
<dbReference type="Proteomes" id="UP000053528">
    <property type="component" value="Unassembled WGS sequence"/>
</dbReference>
<keyword evidence="1" id="KW-0472">Membrane</keyword>
<protein>
    <submittedName>
        <fullName evidence="3">Uncharacterized protein</fullName>
    </submittedName>
</protein>
<feature type="transmembrane region" description="Helical" evidence="1">
    <location>
        <begin position="160"/>
        <end position="179"/>
    </location>
</feature>
<comment type="caution">
    <text evidence="3">The sequence shown here is derived from an EMBL/GenBank/DDBJ whole genome shotgun (WGS) entry which is preliminary data.</text>
</comment>
<evidence type="ECO:0000313" key="3">
    <source>
        <dbReference type="EMBL" id="KGF21535.1"/>
    </source>
</evidence>
<evidence type="ECO:0000313" key="2">
    <source>
        <dbReference type="EMBL" id="KGF21282.1"/>
    </source>
</evidence>
<proteinExistence type="predicted"/>